<keyword evidence="3 10" id="KW-0732">Signal</keyword>
<name>A0A2A6BPK1_PRIPA</name>
<dbReference type="InterPro" id="IPR000242">
    <property type="entry name" value="PTP_cat"/>
</dbReference>
<dbReference type="OrthoDB" id="9880441at2759"/>
<feature type="chain" id="PRO_5043624212" evidence="10">
    <location>
        <begin position="20"/>
        <end position="829"/>
    </location>
</feature>
<evidence type="ECO:0000256" key="7">
    <source>
        <dbReference type="ARBA" id="ARBA00023329"/>
    </source>
</evidence>
<evidence type="ECO:0000256" key="1">
    <source>
        <dbReference type="ARBA" id="ARBA00004358"/>
    </source>
</evidence>
<dbReference type="GO" id="GO:1905488">
    <property type="term" value="P:positive regulation of anterior/posterior axon guidance"/>
    <property type="evidence" value="ECO:0007669"/>
    <property type="project" value="EnsemblMetazoa"/>
</dbReference>
<dbReference type="GO" id="GO:0045202">
    <property type="term" value="C:synapse"/>
    <property type="evidence" value="ECO:0000318"/>
    <property type="project" value="GO_Central"/>
</dbReference>
<dbReference type="PROSITE" id="PS50055">
    <property type="entry name" value="TYR_PHOSPHATASE_PTP"/>
    <property type="match status" value="1"/>
</dbReference>
<feature type="transmembrane region" description="Helical" evidence="9">
    <location>
        <begin position="461"/>
        <end position="483"/>
    </location>
</feature>
<reference evidence="11" key="2">
    <citation type="submission" date="2022-06" db="UniProtKB">
        <authorList>
            <consortium name="EnsemblMetazoa"/>
        </authorList>
    </citation>
    <scope>IDENTIFICATION</scope>
    <source>
        <strain evidence="11">PS312</strain>
    </source>
</reference>
<dbReference type="SMART" id="SM00404">
    <property type="entry name" value="PTPc_motif"/>
    <property type="match status" value="1"/>
</dbReference>
<evidence type="ECO:0000256" key="8">
    <source>
        <dbReference type="SAM" id="MobiDB-lite"/>
    </source>
</evidence>
<keyword evidence="7" id="KW-0968">Cytoplasmic vesicle</keyword>
<evidence type="ECO:0000256" key="6">
    <source>
        <dbReference type="ARBA" id="ARBA00023180"/>
    </source>
</evidence>
<proteinExistence type="predicted"/>
<keyword evidence="5 9" id="KW-0472">Membrane</keyword>
<evidence type="ECO:0000256" key="2">
    <source>
        <dbReference type="ARBA" id="ARBA00022692"/>
    </source>
</evidence>
<dbReference type="GO" id="GO:0031045">
    <property type="term" value="C:dense core granule"/>
    <property type="evidence" value="ECO:0007669"/>
    <property type="project" value="EnsemblMetazoa"/>
</dbReference>
<dbReference type="InterPro" id="IPR033522">
    <property type="entry name" value="IA-2/IA-2_beta"/>
</dbReference>
<dbReference type="InterPro" id="IPR000387">
    <property type="entry name" value="Tyr_Pase_dom"/>
</dbReference>
<evidence type="ECO:0000256" key="9">
    <source>
        <dbReference type="SAM" id="Phobius"/>
    </source>
</evidence>
<dbReference type="InterPro" id="IPR029021">
    <property type="entry name" value="Prot-tyrosine_phosphatase-like"/>
</dbReference>
<dbReference type="GO" id="GO:0007419">
    <property type="term" value="P:ventral cord development"/>
    <property type="evidence" value="ECO:0007669"/>
    <property type="project" value="EnsemblMetazoa"/>
</dbReference>
<dbReference type="GO" id="GO:0001956">
    <property type="term" value="P:positive regulation of neurotransmitter secretion"/>
    <property type="evidence" value="ECO:0007669"/>
    <property type="project" value="EnsemblMetazoa"/>
</dbReference>
<dbReference type="Gene3D" id="3.90.190.10">
    <property type="entry name" value="Protein tyrosine phosphatase superfamily"/>
    <property type="match status" value="1"/>
</dbReference>
<dbReference type="PROSITE" id="PS50056">
    <property type="entry name" value="TYR_PHOSPHATASE_2"/>
    <property type="match status" value="1"/>
</dbReference>
<gene>
    <name evidence="11" type="primary">WBGene00092192</name>
</gene>
<dbReference type="AlphaFoldDB" id="A0A2A6BPK1"/>
<dbReference type="GO" id="GO:0030659">
    <property type="term" value="C:cytoplasmic vesicle membrane"/>
    <property type="evidence" value="ECO:0007669"/>
    <property type="project" value="UniProtKB-SubCell"/>
</dbReference>
<dbReference type="Pfam" id="PF00102">
    <property type="entry name" value="Y_phosphatase"/>
    <property type="match status" value="1"/>
</dbReference>
<evidence type="ECO:0000313" key="11">
    <source>
        <dbReference type="EnsemblMetazoa" id="PPA02638.1"/>
    </source>
</evidence>
<dbReference type="GO" id="GO:0030141">
    <property type="term" value="C:secretory granule"/>
    <property type="evidence" value="ECO:0000318"/>
    <property type="project" value="GO_Central"/>
</dbReference>
<dbReference type="SUPFAM" id="SSF52799">
    <property type="entry name" value="(Phosphotyrosine protein) phosphatases II"/>
    <property type="match status" value="1"/>
</dbReference>
<evidence type="ECO:0000256" key="4">
    <source>
        <dbReference type="ARBA" id="ARBA00022989"/>
    </source>
</evidence>
<accession>A0A8R1U4Q3</accession>
<dbReference type="GO" id="GO:0051046">
    <property type="term" value="P:regulation of secretion"/>
    <property type="evidence" value="ECO:0000318"/>
    <property type="project" value="GO_Central"/>
</dbReference>
<dbReference type="SMART" id="SM00194">
    <property type="entry name" value="PTPc"/>
    <property type="match status" value="1"/>
</dbReference>
<organism evidence="11 12">
    <name type="scientific">Pristionchus pacificus</name>
    <name type="common">Parasitic nematode worm</name>
    <dbReference type="NCBI Taxonomy" id="54126"/>
    <lineage>
        <taxon>Eukaryota</taxon>
        <taxon>Metazoa</taxon>
        <taxon>Ecdysozoa</taxon>
        <taxon>Nematoda</taxon>
        <taxon>Chromadorea</taxon>
        <taxon>Rhabditida</taxon>
        <taxon>Rhabditina</taxon>
        <taxon>Diplogasteromorpha</taxon>
        <taxon>Diplogasteroidea</taxon>
        <taxon>Neodiplogasteridae</taxon>
        <taxon>Pristionchus</taxon>
    </lineage>
</organism>
<keyword evidence="12" id="KW-1185">Reference proteome</keyword>
<evidence type="ECO:0000256" key="5">
    <source>
        <dbReference type="ARBA" id="ARBA00023136"/>
    </source>
</evidence>
<dbReference type="InterPro" id="IPR003595">
    <property type="entry name" value="Tyr_Pase_cat"/>
</dbReference>
<keyword evidence="2 9" id="KW-0812">Transmembrane</keyword>
<evidence type="ECO:0000256" key="3">
    <source>
        <dbReference type="ARBA" id="ARBA00022729"/>
    </source>
</evidence>
<dbReference type="PANTHER" id="PTHR46106">
    <property type="entry name" value="IA-2 PROTEIN TYROSINE PHOSPHATASE, ISOFORM C"/>
    <property type="match status" value="1"/>
</dbReference>
<sequence>MRSVILPFILLIAPCIVVALPLYGCNLSAQLCDDNEVCFSDNLFGQCFAPEGRLPPPTVLGDLNEVQLELLRLELTRLAEQGNDWADTRSQCVLAYFKLSMAYDLQYDPEFCQARDPTNIWALIQLIEMGLKEEPELVENNQDEDVIVPVLIEDGDEGDDEELQKRLAETDALAAQDIDDLSDNQVEEIINELNSPLPDIEQEAIATLPLPDLSTADAAVVSAYLQDIINQKRPDLSQLSDEQLNVLIASILELKAEYEAKDSADGTEEKVEEKKDGVSPGEVEEPIAVDEKSEQNMLKKDVEKVGDVRTGLNPDVHNIVKGRRSDISRVVGNRVYLKVNIKEEEQLLPLIEFLQNTIALPNNLIFDDFNFDDGQLSLRISRAPQEIIEELDELKEDTNEKASQPEEIHPKDKRIDTVEGVAQAVYKRRKDIAQFSGAEVAETGIGIGEESVPVANNDQEWFVVPLLFVSIFTITSLVGVMAVHIHKRRRGNYAANIRQLADAVDGKSDTVYQELCRQRMSQDPIQSKTSSTSSWVEDEKAAIDISTGHVLLNFLQSSLSEPAKIDSQWETIKDYRDKTKTTATAERNASGNRAVMPYDETLVPITIDEQSTSAEEYLNASLVYDDDPRQAAFIACQTPLGTQFAAFWRAVWQQGVNLIVNLSTLEESRQDSYWPERGSECHAEFEIHLVSEHIWSDDYLVRSFYLKNLKDGQTRTITQFHFVSWKQNEAPSTPKSLLEFRRKVNKSYRGRCSPLLVHSTEGAGRAGVYCAVDIICQRIQRGVKEIDVAASVEHLRDQRPSMVKTADQYKFIYACVAQEVSALLKGLQQ</sequence>
<dbReference type="FunFam" id="3.90.190.10:FF:000017">
    <property type="entry name" value="receptor-type tyrosine-protein phosphatase-like N isoform X2"/>
    <property type="match status" value="1"/>
</dbReference>
<feature type="compositionally biased region" description="Basic and acidic residues" evidence="8">
    <location>
        <begin position="261"/>
        <end position="277"/>
    </location>
</feature>
<comment type="subcellular location">
    <subcellularLocation>
        <location evidence="1">Cytoplasmic vesicle membrane</location>
        <topology evidence="1">Single-pass type I membrane protein</topology>
    </subcellularLocation>
</comment>
<protein>
    <submittedName>
        <fullName evidence="11">Ida-1</fullName>
    </submittedName>
</protein>
<accession>A0A2A6BPK1</accession>
<keyword evidence="6" id="KW-0325">Glycoprotein</keyword>
<feature type="signal peptide" evidence="10">
    <location>
        <begin position="1"/>
        <end position="19"/>
    </location>
</feature>
<reference evidence="12" key="1">
    <citation type="journal article" date="2008" name="Nat. Genet.">
        <title>The Pristionchus pacificus genome provides a unique perspective on nematode lifestyle and parasitism.</title>
        <authorList>
            <person name="Dieterich C."/>
            <person name="Clifton S.W."/>
            <person name="Schuster L.N."/>
            <person name="Chinwalla A."/>
            <person name="Delehaunty K."/>
            <person name="Dinkelacker I."/>
            <person name="Fulton L."/>
            <person name="Fulton R."/>
            <person name="Godfrey J."/>
            <person name="Minx P."/>
            <person name="Mitreva M."/>
            <person name="Roeseler W."/>
            <person name="Tian H."/>
            <person name="Witte H."/>
            <person name="Yang S.P."/>
            <person name="Wilson R.K."/>
            <person name="Sommer R.J."/>
        </authorList>
    </citation>
    <scope>NUCLEOTIDE SEQUENCE [LARGE SCALE GENOMIC DNA]</scope>
    <source>
        <strain evidence="12">PS312</strain>
    </source>
</reference>
<dbReference type="EnsemblMetazoa" id="PPA02638.1">
    <property type="protein sequence ID" value="PPA02638.1"/>
    <property type="gene ID" value="WBGene00092192"/>
</dbReference>
<evidence type="ECO:0000256" key="10">
    <source>
        <dbReference type="SAM" id="SignalP"/>
    </source>
</evidence>
<dbReference type="PANTHER" id="PTHR46106:SF4">
    <property type="entry name" value="IA-2 PROTEIN TYROSINE PHOSPHATASE, ISOFORM C"/>
    <property type="match status" value="1"/>
</dbReference>
<feature type="region of interest" description="Disordered" evidence="8">
    <location>
        <begin position="261"/>
        <end position="289"/>
    </location>
</feature>
<dbReference type="Proteomes" id="UP000005239">
    <property type="component" value="Unassembled WGS sequence"/>
</dbReference>
<keyword evidence="4 9" id="KW-1133">Transmembrane helix</keyword>
<evidence type="ECO:0000313" key="12">
    <source>
        <dbReference type="Proteomes" id="UP000005239"/>
    </source>
</evidence>
<dbReference type="PRINTS" id="PR00700">
    <property type="entry name" value="PRTYPHPHTASE"/>
</dbReference>
<dbReference type="GO" id="GO:0004725">
    <property type="term" value="F:protein tyrosine phosphatase activity"/>
    <property type="evidence" value="ECO:0007669"/>
    <property type="project" value="InterPro"/>
</dbReference>